<dbReference type="Gene3D" id="2.60.40.1120">
    <property type="entry name" value="Carboxypeptidase-like, regulatory domain"/>
    <property type="match status" value="1"/>
</dbReference>
<dbReference type="SUPFAM" id="SSF49503">
    <property type="entry name" value="Cupredoxins"/>
    <property type="match status" value="2"/>
</dbReference>
<evidence type="ECO:0000313" key="3">
    <source>
        <dbReference type="Proteomes" id="UP001162734"/>
    </source>
</evidence>
<feature type="domain" description="RapA2 cadherin-like" evidence="1">
    <location>
        <begin position="429"/>
        <end position="485"/>
    </location>
</feature>
<dbReference type="Gene3D" id="2.60.40.3440">
    <property type="match status" value="1"/>
</dbReference>
<dbReference type="InterPro" id="IPR008972">
    <property type="entry name" value="Cupredoxin"/>
</dbReference>
<sequence>MLRSLPRGVSRAALAGAAAMLVTGVSCERSGTRSSQATPLAATAKAAARLTVANVNGTAIALTARRMTTGLRDGTPAPMWGYCATGSCGTDWAPGPTIVAAAGDSLQITLTNELPVPTSFVILGQLGGGVGAPQMMDGPVHSGQAFTTFPGNAPAPAPFVPPAQGQRVRSFGAEVAAASTATLTWPSLRPGTYLYETGTLPSLQVPMGLYGVLVVTAGPGLAYPGAAYDADAALLFSELDPVQNAAVDAAAQARTDVNLRFDDPTCKPSCYPAAVNYAPTYFMINGASFDRTAPGKSAFSLASGAAYSSGNALLRLLNAGSRTHVPAVVGLPMSLLAEDGNPAPGLPKVQNEVLLTAGKTFDVLVKPAASADGKSFAPATYPVFDRQLSLSTANHPDGGMQGFLLVNQAGAVAAAGGLTIPGTPGNLPVAITPAANPDAFKVPYNTAISGNVTANDVGVSRVALVTGSGPSHGVLTLNADGSFQYAPAPGYSGTDGFTYFGNGVATLTAAVTLTVGAKGAAPTANADAYTSALLGRFTTPRPGVLANDVDPGGYALTAGGVTGSTCGTVSLAADGSFTATGSGASCSFSYVATNSQGTPSAPATVTVTFGAPGSVAGLPVTVADASTGAALGDYRWTMQEDLTFQHDTSATPALSTRTLATSFHRSHMTVVATGCVGPTSCGSGQSVLDPASGTRHVVTDAEALAKQATPDQAALDPTKRYYLSILPGDGSPPGHTMGGAQVRFVNGKWAALKVKLQATPLPTAQMSIYVYEDSSPTNGQDEPTESGLGGFNIILNDPAGRTGDVAGQQTYDAFNMPLSNALLGRPGCPDDQNRATNGTGTSATGNLVGVVYTCPNPPPGYTGDPAVYALAGHALIKNLTPARYDVIAHPGAAREGAGEVWWQTETLEGTQAQDAFVGVNEPVYFQEFGPPGPHVTIGFVNPAHVASYAAANGFQGTGVVTGKVTNQHMSRPSDVTLWDSGSYDLLASTTCQVVLNSQGGNGPAVAAAQCDPDGNFSLAGVPAGSYDLAVFDQWLDQIIQNVAVTVPPNTTTVALGNIPVLSWFTQYDQNIFMDANGNGRFDAGEQGISNVPLTVRYRNGAPSNATLTDSNGNGLLAELFPLFNWYVAEADTTRFKQTGVHIYVDGGGKPDASGPGAGLWTSTYAYAPDGTSERVEQPGALSYGLQGFISQRSRVEWGRAPYAVGENGGIQGTVVYSSTRPFDDMRFNVQTIWEPLVPRVTVNLYAKQTLADGSETLALVDTTRTTSWDDYVNLVQGANGQQYLLGSDGLLRVPATGAVAPAAAYPAGAQVNLQCPGQSPTDPFTQYTLGGTDRKRCYDGWHSWNQVQAAPYDGRYTFPSAAYVAAHPLTAAQKAAGQTLVSLPPGTYVVEAVTPPGYEVVKEEDKNILIGDTFVAPATQQFGALASIFILPDQATLGNANPNNPGTGDPGFQSDPTTNLGSFTVSNAATFPECVGSLHRVPDYLSLFPQAQQVAPFAGMDRPLCDRKKVVLNDQMQSSANFFVFTEVPVASNNTGIILDDATSEFNAFAPDFGEKASVPFVPVSIKDFTGNEIARTYSDQWGAYNMMTPSSWLVNPPTPSGYGPNMLVTCINDPGPIADPATGKMITDPSYNPAYSNFCYTNPYMPGQTTYLDTPVVPIAAFAAGYNPADCAYPDATPAVLRVDGSSGFGPWVPAAGGTLTILALGDQRVPNPAYAGPFATGGLASQATVTRHYGFGSARGQLRIGARDLTASVSAWSDGAITVRVPAGTPTGELSITTAAGKSTVDAVTVTVGGRAPTYVSAAAGQTIQDAIDLARPGDLILVDAGTYNELVIMWKPVRLQGVGAASVVINAAKYPTSKLDQWRPRINQLFNVDPITGNQLGPAQVDPLPTQEITGGVVLLEPTVLGSEEGAGVTVLAKNLPASDCGSAGTVGSESNFLCAPSRIDGLSVTGGDAGGGVYVNGWAHGLEIANDRIYGNAGAFNGGVRVGVPYLELEALPSDAAGRVLLHNQRIAGFGYDVGVRIHHNAITKNGTVEGPNGFGGAGGGVSICTGTDGYSLDHNFICGNYSASDGGGVGHLGFSQGGVIANNQILFNQSFQQTGATHGGGIFVGGEPPVAGTVSLGAGDLTIDANLIRGNLAEGGQGGGLRLQQVNGADVTAFPQPARWHRVTVTNNLIVDNIAAWAGGGISLADTVRAFVDNDTIAGNDSTGTAGVVLAGGVPLPAATTGTAGVGRPGPSGIVSEPTSPALLAQFATSGLRSSNAISQPELFNDVIWRNRSFFYSGDGRLCVGNSLADVRAGCTVLADQATSGQCPAGAKYWDLGVLGDAAAATPGTRRLAPSFAVLTSTAGYAGSGNTSGDPRLVTPYCNGARAAPELPSVIDPPNVKNLQVAATVDEGNNYVTLRFGPLYLASPVTGTAFGDYHLSGTASSAYNAGTANGSVPNHDYDGQPRPLAGAYDIGADEYQGAAPLVAAANRAAGVVR</sequence>
<dbReference type="Gene3D" id="2.160.20.10">
    <property type="entry name" value="Single-stranded right-handed beta-helix, Pectin lyase-like"/>
    <property type="match status" value="1"/>
</dbReference>
<dbReference type="Gene3D" id="2.60.40.420">
    <property type="entry name" value="Cupredoxins - blue copper proteins"/>
    <property type="match status" value="1"/>
</dbReference>
<dbReference type="SUPFAM" id="SSF51126">
    <property type="entry name" value="Pectin lyase-like"/>
    <property type="match status" value="1"/>
</dbReference>
<feature type="domain" description="RapA2 cadherin-like" evidence="1">
    <location>
        <begin position="509"/>
        <end position="578"/>
    </location>
</feature>
<dbReference type="RefSeq" id="WP_248343388.1">
    <property type="nucleotide sequence ID" value="NZ_AP025592.1"/>
</dbReference>
<gene>
    <name evidence="2" type="ORF">AMPC_39400</name>
</gene>
<dbReference type="SUPFAM" id="SSF117074">
    <property type="entry name" value="Hypothetical protein PA1324"/>
    <property type="match status" value="1"/>
</dbReference>
<dbReference type="InterPro" id="IPR012334">
    <property type="entry name" value="Pectin_lyas_fold"/>
</dbReference>
<organism evidence="2 3">
    <name type="scientific">Anaeromyxobacter paludicola</name>
    <dbReference type="NCBI Taxonomy" id="2918171"/>
    <lineage>
        <taxon>Bacteria</taxon>
        <taxon>Pseudomonadati</taxon>
        <taxon>Myxococcota</taxon>
        <taxon>Myxococcia</taxon>
        <taxon>Myxococcales</taxon>
        <taxon>Cystobacterineae</taxon>
        <taxon>Anaeromyxobacteraceae</taxon>
        <taxon>Anaeromyxobacter</taxon>
    </lineage>
</organism>
<evidence type="ECO:0000259" key="1">
    <source>
        <dbReference type="Pfam" id="PF17803"/>
    </source>
</evidence>
<dbReference type="Gene3D" id="2.60.40.10">
    <property type="entry name" value="Immunoglobulins"/>
    <property type="match status" value="2"/>
</dbReference>
<dbReference type="EMBL" id="AP025592">
    <property type="protein sequence ID" value="BDG10827.1"/>
    <property type="molecule type" value="Genomic_DNA"/>
</dbReference>
<dbReference type="PROSITE" id="PS51257">
    <property type="entry name" value="PROKAR_LIPOPROTEIN"/>
    <property type="match status" value="1"/>
</dbReference>
<dbReference type="NCBIfam" id="NF041518">
    <property type="entry name" value="choice_anch_Q"/>
    <property type="match status" value="1"/>
</dbReference>
<dbReference type="InterPro" id="IPR011050">
    <property type="entry name" value="Pectin_lyase_fold/virulence"/>
</dbReference>
<dbReference type="Proteomes" id="UP001162734">
    <property type="component" value="Chromosome"/>
</dbReference>
<accession>A0ABM7XG22</accession>
<dbReference type="InterPro" id="IPR013783">
    <property type="entry name" value="Ig-like_fold"/>
</dbReference>
<dbReference type="InterPro" id="IPR059226">
    <property type="entry name" value="Choice_anch_Q_dom"/>
</dbReference>
<dbReference type="InterPro" id="IPR006626">
    <property type="entry name" value="PbH1"/>
</dbReference>
<dbReference type="InterPro" id="IPR040853">
    <property type="entry name" value="RapA2_cadherin-like"/>
</dbReference>
<name>A0ABM7XG22_9BACT</name>
<protein>
    <recommendedName>
        <fullName evidence="1">RapA2 cadherin-like domain-containing protein</fullName>
    </recommendedName>
</protein>
<reference evidence="3" key="1">
    <citation type="journal article" date="2022" name="Int. J. Syst. Evol. Microbiol.">
        <title>Anaeromyxobacter oryzae sp. nov., Anaeromyxobacter diazotrophicus sp. nov. and Anaeromyxobacter paludicola sp. nov., isolated from paddy soils.</title>
        <authorList>
            <person name="Itoh H."/>
            <person name="Xu Z."/>
            <person name="Mise K."/>
            <person name="Masuda Y."/>
            <person name="Ushijima N."/>
            <person name="Hayakawa C."/>
            <person name="Shiratori Y."/>
            <person name="Senoo K."/>
        </authorList>
    </citation>
    <scope>NUCLEOTIDE SEQUENCE [LARGE SCALE GENOMIC DNA]</scope>
    <source>
        <strain evidence="3">Red630</strain>
    </source>
</reference>
<proteinExistence type="predicted"/>
<keyword evidence="3" id="KW-1185">Reference proteome</keyword>
<dbReference type="SMART" id="SM00710">
    <property type="entry name" value="PbH1"/>
    <property type="match status" value="7"/>
</dbReference>
<dbReference type="Pfam" id="PF17803">
    <property type="entry name" value="Cadherin_4"/>
    <property type="match status" value="2"/>
</dbReference>
<evidence type="ECO:0000313" key="2">
    <source>
        <dbReference type="EMBL" id="BDG10827.1"/>
    </source>
</evidence>